<accession>A0AC60PA89</accession>
<comment type="caution">
    <text evidence="1">The sequence shown here is derived from an EMBL/GenBank/DDBJ whole genome shotgun (WGS) entry which is preliminary data.</text>
</comment>
<proteinExistence type="predicted"/>
<evidence type="ECO:0000313" key="2">
    <source>
        <dbReference type="Proteomes" id="UP000805193"/>
    </source>
</evidence>
<reference evidence="1 2" key="1">
    <citation type="journal article" date="2020" name="Cell">
        <title>Large-Scale Comparative Analyses of Tick Genomes Elucidate Their Genetic Diversity and Vector Capacities.</title>
        <authorList>
            <consortium name="Tick Genome and Microbiome Consortium (TIGMIC)"/>
            <person name="Jia N."/>
            <person name="Wang J."/>
            <person name="Shi W."/>
            <person name="Du L."/>
            <person name="Sun Y."/>
            <person name="Zhan W."/>
            <person name="Jiang J.F."/>
            <person name="Wang Q."/>
            <person name="Zhang B."/>
            <person name="Ji P."/>
            <person name="Bell-Sakyi L."/>
            <person name="Cui X.M."/>
            <person name="Yuan T.T."/>
            <person name="Jiang B.G."/>
            <person name="Yang W.F."/>
            <person name="Lam T.T."/>
            <person name="Chang Q.C."/>
            <person name="Ding S.J."/>
            <person name="Wang X.J."/>
            <person name="Zhu J.G."/>
            <person name="Ruan X.D."/>
            <person name="Zhao L."/>
            <person name="Wei J.T."/>
            <person name="Ye R.Z."/>
            <person name="Que T.C."/>
            <person name="Du C.H."/>
            <person name="Zhou Y.H."/>
            <person name="Cheng J.X."/>
            <person name="Dai P.F."/>
            <person name="Guo W.B."/>
            <person name="Han X.H."/>
            <person name="Huang E.J."/>
            <person name="Li L.F."/>
            <person name="Wei W."/>
            <person name="Gao Y.C."/>
            <person name="Liu J.Z."/>
            <person name="Shao H.Z."/>
            <person name="Wang X."/>
            <person name="Wang C.C."/>
            <person name="Yang T.C."/>
            <person name="Huo Q.B."/>
            <person name="Li W."/>
            <person name="Chen H.Y."/>
            <person name="Chen S.E."/>
            <person name="Zhou L.G."/>
            <person name="Ni X.B."/>
            <person name="Tian J.H."/>
            <person name="Sheng Y."/>
            <person name="Liu T."/>
            <person name="Pan Y.S."/>
            <person name="Xia L.Y."/>
            <person name="Li J."/>
            <person name="Zhao F."/>
            <person name="Cao W.C."/>
        </authorList>
    </citation>
    <scope>NUCLEOTIDE SEQUENCE [LARGE SCALE GENOMIC DNA]</scope>
    <source>
        <strain evidence="1">Iper-2018</strain>
    </source>
</reference>
<gene>
    <name evidence="1" type="ORF">HPB47_006487</name>
</gene>
<sequence>MRQQNTSTFTKDVFSQAFDRTSESIGAMNRNSWSASSKKAFEDRYACVAQAYGEDWDERIARRQFGDLAAIHSLYKAFSPAPMLRRRLYGLEEFTPDQTFFVSFCHALCVRDPADRVARARCNVPLMNLRWFSEVFGCRKGERMNPPKRCTFW</sequence>
<organism evidence="1 2">
    <name type="scientific">Ixodes persulcatus</name>
    <name type="common">Taiga tick</name>
    <dbReference type="NCBI Taxonomy" id="34615"/>
    <lineage>
        <taxon>Eukaryota</taxon>
        <taxon>Metazoa</taxon>
        <taxon>Ecdysozoa</taxon>
        <taxon>Arthropoda</taxon>
        <taxon>Chelicerata</taxon>
        <taxon>Arachnida</taxon>
        <taxon>Acari</taxon>
        <taxon>Parasitiformes</taxon>
        <taxon>Ixodida</taxon>
        <taxon>Ixodoidea</taxon>
        <taxon>Ixodidae</taxon>
        <taxon>Ixodinae</taxon>
        <taxon>Ixodes</taxon>
    </lineage>
</organism>
<name>A0AC60PA89_IXOPE</name>
<protein>
    <submittedName>
        <fullName evidence="1">Uncharacterized protein</fullName>
    </submittedName>
</protein>
<evidence type="ECO:0000313" key="1">
    <source>
        <dbReference type="EMBL" id="KAG0416352.1"/>
    </source>
</evidence>
<dbReference type="Proteomes" id="UP000805193">
    <property type="component" value="Unassembled WGS sequence"/>
</dbReference>
<dbReference type="EMBL" id="JABSTQ010010962">
    <property type="protein sequence ID" value="KAG0416352.1"/>
    <property type="molecule type" value="Genomic_DNA"/>
</dbReference>
<keyword evidence="2" id="KW-1185">Reference proteome</keyword>